<proteinExistence type="predicted"/>
<evidence type="ECO:0000313" key="1">
    <source>
        <dbReference type="EMBL" id="KKL25704.1"/>
    </source>
</evidence>
<protein>
    <submittedName>
        <fullName evidence="1">Uncharacterized protein</fullName>
    </submittedName>
</protein>
<dbReference type="AlphaFoldDB" id="A0A0F9BV27"/>
<sequence length="57" mass="6654">MIIEIIAIQGRASEENDHHAEIWITDGKEFAYVAHRIMLLHEDNIWNCIARGILRII</sequence>
<comment type="caution">
    <text evidence="1">The sequence shown here is derived from an EMBL/GenBank/DDBJ whole genome shotgun (WGS) entry which is preliminary data.</text>
</comment>
<accession>A0A0F9BV27</accession>
<reference evidence="1" key="1">
    <citation type="journal article" date="2015" name="Nature">
        <title>Complex archaea that bridge the gap between prokaryotes and eukaryotes.</title>
        <authorList>
            <person name="Spang A."/>
            <person name="Saw J.H."/>
            <person name="Jorgensen S.L."/>
            <person name="Zaremba-Niedzwiedzka K."/>
            <person name="Martijn J."/>
            <person name="Lind A.E."/>
            <person name="van Eijk R."/>
            <person name="Schleper C."/>
            <person name="Guy L."/>
            <person name="Ettema T.J."/>
        </authorList>
    </citation>
    <scope>NUCLEOTIDE SEQUENCE</scope>
</reference>
<dbReference type="EMBL" id="LAZR01036118">
    <property type="protein sequence ID" value="KKL25704.1"/>
    <property type="molecule type" value="Genomic_DNA"/>
</dbReference>
<gene>
    <name evidence="1" type="ORF">LCGC14_2402630</name>
</gene>
<name>A0A0F9BV27_9ZZZZ</name>
<organism evidence="1">
    <name type="scientific">marine sediment metagenome</name>
    <dbReference type="NCBI Taxonomy" id="412755"/>
    <lineage>
        <taxon>unclassified sequences</taxon>
        <taxon>metagenomes</taxon>
        <taxon>ecological metagenomes</taxon>
    </lineage>
</organism>